<sequence>MAQSLEDLLLDFQTLDRLLSKSPAVCAALFRELVAVLEGRWYGEFQDGVLTVQRDVVARTGGDELSDSSRVPGLELEGIHHRHTLRACCEMGEDALKLVRGDRPTTAQEASPSHPAAASGVTLHHSQKLIDWMRKPCFTRPQGLGLCSGTLANWDVVSNRSVLTSILCVANQAL</sequence>
<protein>
    <submittedName>
        <fullName evidence="1">Uncharacterized protein</fullName>
    </submittedName>
</protein>
<organism evidence="1 2">
    <name type="scientific">Phialemonium thermophilum</name>
    <dbReference type="NCBI Taxonomy" id="223376"/>
    <lineage>
        <taxon>Eukaryota</taxon>
        <taxon>Fungi</taxon>
        <taxon>Dikarya</taxon>
        <taxon>Ascomycota</taxon>
        <taxon>Pezizomycotina</taxon>
        <taxon>Sordariomycetes</taxon>
        <taxon>Sordariomycetidae</taxon>
        <taxon>Cephalothecales</taxon>
        <taxon>Cephalothecaceae</taxon>
        <taxon>Phialemonium</taxon>
    </lineage>
</organism>
<dbReference type="EMBL" id="JAZHXJ010001331">
    <property type="protein sequence ID" value="KAL1844987.1"/>
    <property type="molecule type" value="Genomic_DNA"/>
</dbReference>
<accession>A0ABR3VTP8</accession>
<name>A0ABR3VTP8_9PEZI</name>
<reference evidence="1 2" key="1">
    <citation type="journal article" date="2024" name="Commun. Biol.">
        <title>Comparative genomic analysis of thermophilic fungi reveals convergent evolutionary adaptations and gene losses.</title>
        <authorList>
            <person name="Steindorff A.S."/>
            <person name="Aguilar-Pontes M.V."/>
            <person name="Robinson A.J."/>
            <person name="Andreopoulos B."/>
            <person name="LaButti K."/>
            <person name="Kuo A."/>
            <person name="Mondo S."/>
            <person name="Riley R."/>
            <person name="Otillar R."/>
            <person name="Haridas S."/>
            <person name="Lipzen A."/>
            <person name="Grimwood J."/>
            <person name="Schmutz J."/>
            <person name="Clum A."/>
            <person name="Reid I.D."/>
            <person name="Moisan M.C."/>
            <person name="Butler G."/>
            <person name="Nguyen T.T.M."/>
            <person name="Dewar K."/>
            <person name="Conant G."/>
            <person name="Drula E."/>
            <person name="Henrissat B."/>
            <person name="Hansel C."/>
            <person name="Singer S."/>
            <person name="Hutchinson M.I."/>
            <person name="de Vries R.P."/>
            <person name="Natvig D.O."/>
            <person name="Powell A.J."/>
            <person name="Tsang A."/>
            <person name="Grigoriev I.V."/>
        </authorList>
    </citation>
    <scope>NUCLEOTIDE SEQUENCE [LARGE SCALE GENOMIC DNA]</scope>
    <source>
        <strain evidence="1 2">ATCC 24622</strain>
    </source>
</reference>
<keyword evidence="2" id="KW-1185">Reference proteome</keyword>
<dbReference type="Proteomes" id="UP001586593">
    <property type="component" value="Unassembled WGS sequence"/>
</dbReference>
<comment type="caution">
    <text evidence="1">The sequence shown here is derived from an EMBL/GenBank/DDBJ whole genome shotgun (WGS) entry which is preliminary data.</text>
</comment>
<evidence type="ECO:0000313" key="2">
    <source>
        <dbReference type="Proteomes" id="UP001586593"/>
    </source>
</evidence>
<evidence type="ECO:0000313" key="1">
    <source>
        <dbReference type="EMBL" id="KAL1844987.1"/>
    </source>
</evidence>
<proteinExistence type="predicted"/>
<gene>
    <name evidence="1" type="ORF">VTK73DRAFT_1384</name>
</gene>